<sequence length="366" mass="39685">MVHTGSGSIEDVKALLARCLLQLQLPRDRPVSGERSCDACPVLAAYRPALAHVLNATFLMVKALFDRRNVEDIPAAKHLGEYESLGAACKAAVWAIKAQVKLTCYLGLSPDAAAAAGLPPSSLLLDATLSASRARDMHPGEGQWKALYGDLLPDDNPRKLTLLRNAVRARRTPFTLTCLSRYLHKLGDNEAFDLCADALVLWPRSVHANVSYVVMFLSAEGCPGKLSRELAEQCLQRLQRLAPHCVFARGLALELRLRRAEDAVRPEAAAGGGNGDAPESTTAATPGQRPVRQKAFEPTDPEAANKAVELYCGSGDGPWSMVRHLRRGSVTLDPCNCVCCGECAYRTFREHGTLLVRDRPAACYSE</sequence>
<accession>A0AAV7XA03</accession>
<comment type="caution">
    <text evidence="2">The sequence shown here is derived from an EMBL/GenBank/DDBJ whole genome shotgun (WGS) entry which is preliminary data.</text>
</comment>
<name>A0AAV7XA03_9NEOP</name>
<proteinExistence type="predicted"/>
<protein>
    <submittedName>
        <fullName evidence="2">Uncharacterized protein</fullName>
    </submittedName>
</protein>
<evidence type="ECO:0000313" key="3">
    <source>
        <dbReference type="Proteomes" id="UP001075354"/>
    </source>
</evidence>
<organism evidence="2 3">
    <name type="scientific">Megalurothrips usitatus</name>
    <name type="common">bean blossom thrips</name>
    <dbReference type="NCBI Taxonomy" id="439358"/>
    <lineage>
        <taxon>Eukaryota</taxon>
        <taxon>Metazoa</taxon>
        <taxon>Ecdysozoa</taxon>
        <taxon>Arthropoda</taxon>
        <taxon>Hexapoda</taxon>
        <taxon>Insecta</taxon>
        <taxon>Pterygota</taxon>
        <taxon>Neoptera</taxon>
        <taxon>Paraneoptera</taxon>
        <taxon>Thysanoptera</taxon>
        <taxon>Terebrantia</taxon>
        <taxon>Thripoidea</taxon>
        <taxon>Thripidae</taxon>
        <taxon>Megalurothrips</taxon>
    </lineage>
</organism>
<dbReference type="AlphaFoldDB" id="A0AAV7XA03"/>
<gene>
    <name evidence="2" type="ORF">ONE63_003028</name>
</gene>
<feature type="region of interest" description="Disordered" evidence="1">
    <location>
        <begin position="266"/>
        <end position="299"/>
    </location>
</feature>
<dbReference type="EMBL" id="JAPTSV010000013">
    <property type="protein sequence ID" value="KAJ1521352.1"/>
    <property type="molecule type" value="Genomic_DNA"/>
</dbReference>
<keyword evidence="3" id="KW-1185">Reference proteome</keyword>
<evidence type="ECO:0000256" key="1">
    <source>
        <dbReference type="SAM" id="MobiDB-lite"/>
    </source>
</evidence>
<reference evidence="2" key="1">
    <citation type="submission" date="2022-12" db="EMBL/GenBank/DDBJ databases">
        <title>Chromosome-level genome assembly of the bean flower thrips Megalurothrips usitatus.</title>
        <authorList>
            <person name="Ma L."/>
            <person name="Liu Q."/>
            <person name="Li H."/>
            <person name="Cai W."/>
        </authorList>
    </citation>
    <scope>NUCLEOTIDE SEQUENCE</scope>
    <source>
        <strain evidence="2">Cailab_2022a</strain>
    </source>
</reference>
<dbReference type="Proteomes" id="UP001075354">
    <property type="component" value="Chromosome 13"/>
</dbReference>
<evidence type="ECO:0000313" key="2">
    <source>
        <dbReference type="EMBL" id="KAJ1521352.1"/>
    </source>
</evidence>